<reference evidence="21" key="1">
    <citation type="submission" date="2022-10" db="EMBL/GenBank/DDBJ databases">
        <title>Hoeflea sp. J2-29, isolated from marine algae.</title>
        <authorList>
            <person name="Kristyanto S."/>
            <person name="Kim J.M."/>
            <person name="Jeon C.O."/>
        </authorList>
    </citation>
    <scope>NUCLEOTIDE SEQUENCE</scope>
    <source>
        <strain evidence="21">J2-29</strain>
    </source>
</reference>
<keyword evidence="6 15" id="KW-0597">Phosphoprotein</keyword>
<evidence type="ECO:0000256" key="7">
    <source>
        <dbReference type="ARBA" id="ARBA00022679"/>
    </source>
</evidence>
<dbReference type="SUPFAM" id="SSF55874">
    <property type="entry name" value="ATPase domain of HSP90 chaperone/DNA topoisomerase II/histidine kinase"/>
    <property type="match status" value="1"/>
</dbReference>
<dbReference type="InterPro" id="IPR036641">
    <property type="entry name" value="HPT_dom_sf"/>
</dbReference>
<dbReference type="SUPFAM" id="SSF47226">
    <property type="entry name" value="Histidine-containing phosphotransfer domain, HPT domain"/>
    <property type="match status" value="1"/>
</dbReference>
<name>A0ABT3YLR7_9HYPH</name>
<dbReference type="Proteomes" id="UP001081283">
    <property type="component" value="Unassembled WGS sequence"/>
</dbReference>
<keyword evidence="9" id="KW-0418">Kinase</keyword>
<dbReference type="InterPro" id="IPR000014">
    <property type="entry name" value="PAS"/>
</dbReference>
<dbReference type="Gene3D" id="1.20.120.160">
    <property type="entry name" value="HPT domain"/>
    <property type="match status" value="1"/>
</dbReference>
<evidence type="ECO:0000259" key="20">
    <source>
        <dbReference type="PROSITE" id="PS50894"/>
    </source>
</evidence>
<gene>
    <name evidence="21" type="ORF">OEG82_22940</name>
</gene>
<dbReference type="PROSITE" id="PS50894">
    <property type="entry name" value="HPT"/>
    <property type="match status" value="1"/>
</dbReference>
<dbReference type="PROSITE" id="PS50109">
    <property type="entry name" value="HIS_KIN"/>
    <property type="match status" value="1"/>
</dbReference>
<evidence type="ECO:0000256" key="2">
    <source>
        <dbReference type="ARBA" id="ARBA00004429"/>
    </source>
</evidence>
<evidence type="ECO:0000259" key="18">
    <source>
        <dbReference type="PROSITE" id="PS50110"/>
    </source>
</evidence>
<dbReference type="CDD" id="cd16922">
    <property type="entry name" value="HATPase_EvgS-ArcB-TorS-like"/>
    <property type="match status" value="1"/>
</dbReference>
<dbReference type="SMART" id="SM00387">
    <property type="entry name" value="HATPase_c"/>
    <property type="match status" value="1"/>
</dbReference>
<dbReference type="CDD" id="cd17546">
    <property type="entry name" value="REC_hyHK_CKI1_RcsC-like"/>
    <property type="match status" value="1"/>
</dbReference>
<keyword evidence="22" id="KW-1185">Reference proteome</keyword>
<feature type="domain" description="Histidine kinase" evidence="17">
    <location>
        <begin position="339"/>
        <end position="560"/>
    </location>
</feature>
<dbReference type="Pfam" id="PF00512">
    <property type="entry name" value="HisKA"/>
    <property type="match status" value="1"/>
</dbReference>
<dbReference type="GO" id="GO:0005524">
    <property type="term" value="F:ATP binding"/>
    <property type="evidence" value="ECO:0007669"/>
    <property type="project" value="UniProtKB-KW"/>
</dbReference>
<dbReference type="Pfam" id="PF13426">
    <property type="entry name" value="PAS_9"/>
    <property type="match status" value="1"/>
</dbReference>
<comment type="catalytic activity">
    <reaction evidence="1">
        <text>ATP + protein L-histidine = ADP + protein N-phospho-L-histidine.</text>
        <dbReference type="EC" id="2.7.13.3"/>
    </reaction>
</comment>
<feature type="domain" description="Response regulatory" evidence="18">
    <location>
        <begin position="585"/>
        <end position="702"/>
    </location>
</feature>
<keyword evidence="11 16" id="KW-1133">Transmembrane helix</keyword>
<feature type="modified residue" description="4-aspartylphosphate" evidence="15">
    <location>
        <position position="634"/>
    </location>
</feature>
<dbReference type="InterPro" id="IPR005467">
    <property type="entry name" value="His_kinase_dom"/>
</dbReference>
<dbReference type="EMBL" id="JAOVZQ010000001">
    <property type="protein sequence ID" value="MCY0096848.1"/>
    <property type="molecule type" value="Genomic_DNA"/>
</dbReference>
<feature type="modified residue" description="Phosphohistidine" evidence="14">
    <location>
        <position position="779"/>
    </location>
</feature>
<evidence type="ECO:0000313" key="22">
    <source>
        <dbReference type="Proteomes" id="UP001081283"/>
    </source>
</evidence>
<proteinExistence type="predicted"/>
<dbReference type="SUPFAM" id="SSF52172">
    <property type="entry name" value="CheY-like"/>
    <property type="match status" value="1"/>
</dbReference>
<comment type="caution">
    <text evidence="21">The sequence shown here is derived from an EMBL/GenBank/DDBJ whole genome shotgun (WGS) entry which is preliminary data.</text>
</comment>
<feature type="domain" description="PAS" evidence="19">
    <location>
        <begin position="196"/>
        <end position="251"/>
    </location>
</feature>
<dbReference type="PANTHER" id="PTHR43047:SF64">
    <property type="entry name" value="HISTIDINE KINASE CONTAINING CHEY-HOMOLOGOUS RECEIVER DOMAIN AND PAS DOMAIN-RELATED"/>
    <property type="match status" value="1"/>
</dbReference>
<accession>A0ABT3YLR7</accession>
<comment type="subcellular location">
    <subcellularLocation>
        <location evidence="2">Cell inner membrane</location>
        <topology evidence="2">Multi-pass membrane protein</topology>
    </subcellularLocation>
</comment>
<evidence type="ECO:0000256" key="16">
    <source>
        <dbReference type="SAM" id="Phobius"/>
    </source>
</evidence>
<dbReference type="Gene3D" id="1.10.287.130">
    <property type="match status" value="1"/>
</dbReference>
<dbReference type="EC" id="2.7.13.3" evidence="3"/>
<evidence type="ECO:0000256" key="13">
    <source>
        <dbReference type="ARBA" id="ARBA00023136"/>
    </source>
</evidence>
<evidence type="ECO:0000256" key="4">
    <source>
        <dbReference type="ARBA" id="ARBA00022475"/>
    </source>
</evidence>
<dbReference type="CDD" id="cd00082">
    <property type="entry name" value="HisKA"/>
    <property type="match status" value="1"/>
</dbReference>
<dbReference type="SMART" id="SM00448">
    <property type="entry name" value="REC"/>
    <property type="match status" value="1"/>
</dbReference>
<feature type="domain" description="HPt" evidence="20">
    <location>
        <begin position="740"/>
        <end position="837"/>
    </location>
</feature>
<evidence type="ECO:0000256" key="8">
    <source>
        <dbReference type="ARBA" id="ARBA00022692"/>
    </source>
</evidence>
<dbReference type="InterPro" id="IPR001789">
    <property type="entry name" value="Sig_transdc_resp-reg_receiver"/>
</dbReference>
<evidence type="ECO:0000256" key="9">
    <source>
        <dbReference type="ARBA" id="ARBA00022777"/>
    </source>
</evidence>
<dbReference type="PANTHER" id="PTHR43047">
    <property type="entry name" value="TWO-COMPONENT HISTIDINE PROTEIN KINASE"/>
    <property type="match status" value="1"/>
</dbReference>
<keyword evidence="7" id="KW-0808">Transferase</keyword>
<feature type="transmembrane region" description="Helical" evidence="16">
    <location>
        <begin position="153"/>
        <end position="180"/>
    </location>
</feature>
<dbReference type="Gene3D" id="3.40.50.2300">
    <property type="match status" value="1"/>
</dbReference>
<dbReference type="InterPro" id="IPR011006">
    <property type="entry name" value="CheY-like_superfamily"/>
</dbReference>
<dbReference type="Pfam" id="PF00072">
    <property type="entry name" value="Response_reg"/>
    <property type="match status" value="1"/>
</dbReference>
<dbReference type="CDD" id="cd00130">
    <property type="entry name" value="PAS"/>
    <property type="match status" value="1"/>
</dbReference>
<dbReference type="SMART" id="SM00091">
    <property type="entry name" value="PAS"/>
    <property type="match status" value="1"/>
</dbReference>
<evidence type="ECO:0000256" key="6">
    <source>
        <dbReference type="ARBA" id="ARBA00022553"/>
    </source>
</evidence>
<dbReference type="PROSITE" id="PS50112">
    <property type="entry name" value="PAS"/>
    <property type="match status" value="1"/>
</dbReference>
<evidence type="ECO:0000259" key="17">
    <source>
        <dbReference type="PROSITE" id="PS50109"/>
    </source>
</evidence>
<dbReference type="InterPro" id="IPR036097">
    <property type="entry name" value="HisK_dim/P_sf"/>
</dbReference>
<dbReference type="InterPro" id="IPR003594">
    <property type="entry name" value="HATPase_dom"/>
</dbReference>
<dbReference type="InterPro" id="IPR036890">
    <property type="entry name" value="HATPase_C_sf"/>
</dbReference>
<evidence type="ECO:0000256" key="5">
    <source>
        <dbReference type="ARBA" id="ARBA00022519"/>
    </source>
</evidence>
<dbReference type="InterPro" id="IPR008207">
    <property type="entry name" value="Sig_transdc_His_kin_Hpt_dom"/>
</dbReference>
<dbReference type="NCBIfam" id="TIGR00229">
    <property type="entry name" value="sensory_box"/>
    <property type="match status" value="1"/>
</dbReference>
<dbReference type="PRINTS" id="PR00344">
    <property type="entry name" value="BCTRLSENSOR"/>
</dbReference>
<sequence>MILLLLSYFALQVRSELKLLESSPRDNLHWTLSQLEVDLLVFVVEGDKAGRTGKDALPGLRRRFDTLYSRVDTLANGKFFRSLPVDSGIRGRVTAIMTKLDDTIPAIDGNDTELLASLPAMLEDFRGLQPLVREISLEGVNRFAEQSDVSRKAFSLLIVQTAVAGVILIAALAASFYLLFRQYRISVRKSDEIVLANDRLKHTIDASLDPIIVTDENLQIVEYNPAAVRVFGVTREQAIGSRFMELLMADDLTDEERSAVIGLLRAEDETARLEARGTKADDTNFPIEISVGTAAGGAGTIHIAYIRDISHRIEAGNAIIAARDKALAADKAKSDFLTVMSHEMRTPLNGVMGIMQILQDSELSPDQRQLINLAEKSGETLLRHVNDVLDIARIEAGTLHFTEEELDLRALVQEVVDLNLPEAAGKGTSIQTDFDLRSDLRLAGDPVRIRQIVLNLVGNAVKFCDAGAIVVSAVEVQRSQTQAHIQLCVTDSGIGIAHEDQANIFDDFVTLDPSFKRSVMGTGLGLGITRRVAEAMGGSIKLSSSPGKGSRFTVDLPLGIKAEAERPVVANEKGLAPVMAGREFDVLVIEDNETNRLIVSRMLATEGCRVSEVANGEDGVRLAAEHRFDLILMDVSMPGMDGTEACAAIRNSSGQSCTTPIVGLTAHTAFTDKAVHAAAGFDDCMVKPLRRSNLVQVLQLFLSGRDAGAMAPVGQSGPLDAVEDDLVDTEILGELMEILPPESLSERIDVFARELETGMKGFAASVAAGERRAAAEIAHRLLGTASFLGALALERLLRDIETASQTESHAALLTRCTMIEQTSSATLSSLRRLIGGNGQ</sequence>
<dbReference type="InterPro" id="IPR035965">
    <property type="entry name" value="PAS-like_dom_sf"/>
</dbReference>
<dbReference type="Gene3D" id="3.30.565.10">
    <property type="entry name" value="Histidine kinase-like ATPase, C-terminal domain"/>
    <property type="match status" value="1"/>
</dbReference>
<evidence type="ECO:0000313" key="21">
    <source>
        <dbReference type="EMBL" id="MCY0096848.1"/>
    </source>
</evidence>
<keyword evidence="10 21" id="KW-0067">ATP-binding</keyword>
<evidence type="ECO:0000259" key="19">
    <source>
        <dbReference type="PROSITE" id="PS50112"/>
    </source>
</evidence>
<evidence type="ECO:0000256" key="15">
    <source>
        <dbReference type="PROSITE-ProRule" id="PRU00169"/>
    </source>
</evidence>
<dbReference type="PROSITE" id="PS50110">
    <property type="entry name" value="RESPONSE_REGULATORY"/>
    <property type="match status" value="1"/>
</dbReference>
<evidence type="ECO:0000256" key="11">
    <source>
        <dbReference type="ARBA" id="ARBA00022989"/>
    </source>
</evidence>
<protein>
    <recommendedName>
        <fullName evidence="3">histidine kinase</fullName>
        <ecNumber evidence="3">2.7.13.3</ecNumber>
    </recommendedName>
</protein>
<dbReference type="SUPFAM" id="SSF47384">
    <property type="entry name" value="Homodimeric domain of signal transducing histidine kinase"/>
    <property type="match status" value="1"/>
</dbReference>
<dbReference type="Gene3D" id="3.30.450.20">
    <property type="entry name" value="PAS domain"/>
    <property type="match status" value="1"/>
</dbReference>
<dbReference type="RefSeq" id="WP_267614677.1">
    <property type="nucleotide sequence ID" value="NZ_JAOVZQ010000001.1"/>
</dbReference>
<keyword evidence="10 21" id="KW-0547">Nucleotide-binding</keyword>
<evidence type="ECO:0000256" key="10">
    <source>
        <dbReference type="ARBA" id="ARBA00022840"/>
    </source>
</evidence>
<evidence type="ECO:0000256" key="3">
    <source>
        <dbReference type="ARBA" id="ARBA00012438"/>
    </source>
</evidence>
<keyword evidence="5" id="KW-0997">Cell inner membrane</keyword>
<evidence type="ECO:0000256" key="1">
    <source>
        <dbReference type="ARBA" id="ARBA00000085"/>
    </source>
</evidence>
<dbReference type="InterPro" id="IPR003661">
    <property type="entry name" value="HisK_dim/P_dom"/>
</dbReference>
<keyword evidence="8 16" id="KW-0812">Transmembrane</keyword>
<organism evidence="21 22">
    <name type="scientific">Hoeflea ulvae</name>
    <dbReference type="NCBI Taxonomy" id="2983764"/>
    <lineage>
        <taxon>Bacteria</taxon>
        <taxon>Pseudomonadati</taxon>
        <taxon>Pseudomonadota</taxon>
        <taxon>Alphaproteobacteria</taxon>
        <taxon>Hyphomicrobiales</taxon>
        <taxon>Rhizobiaceae</taxon>
        <taxon>Hoeflea</taxon>
    </lineage>
</organism>
<evidence type="ECO:0000256" key="14">
    <source>
        <dbReference type="PROSITE-ProRule" id="PRU00110"/>
    </source>
</evidence>
<dbReference type="InterPro" id="IPR004358">
    <property type="entry name" value="Sig_transdc_His_kin-like_C"/>
</dbReference>
<evidence type="ECO:0000256" key="12">
    <source>
        <dbReference type="ARBA" id="ARBA00023012"/>
    </source>
</evidence>
<dbReference type="SUPFAM" id="SSF55785">
    <property type="entry name" value="PYP-like sensor domain (PAS domain)"/>
    <property type="match status" value="1"/>
</dbReference>
<dbReference type="Pfam" id="PF02518">
    <property type="entry name" value="HATPase_c"/>
    <property type="match status" value="1"/>
</dbReference>
<dbReference type="SMART" id="SM00388">
    <property type="entry name" value="HisKA"/>
    <property type="match status" value="1"/>
</dbReference>
<keyword evidence="4" id="KW-1003">Cell membrane</keyword>
<keyword evidence="13 16" id="KW-0472">Membrane</keyword>
<keyword evidence="12" id="KW-0902">Two-component regulatory system</keyword>